<evidence type="ECO:0000313" key="1">
    <source>
        <dbReference type="EMBL" id="RFZ75728.1"/>
    </source>
</evidence>
<protein>
    <submittedName>
        <fullName evidence="1">Uncharacterized protein</fullName>
    </submittedName>
</protein>
<dbReference type="InterPro" id="IPR053842">
    <property type="entry name" value="NikA-like"/>
</dbReference>
<name>A0A3E2N427_9FIRM</name>
<evidence type="ECO:0000313" key="2">
    <source>
        <dbReference type="Proteomes" id="UP000260680"/>
    </source>
</evidence>
<proteinExistence type="predicted"/>
<dbReference type="RefSeq" id="WP_117420076.1">
    <property type="nucleotide sequence ID" value="NZ_QOHO01000120.1"/>
</dbReference>
<sequence length="85" mass="9949">MASISLRCTDKEKEKIKQVAEMKGLDLSKYILRVCKDSITTRTEKPIPPDIICNLSSLINKLEAKELKKRDFIEQARKELDKWQR</sequence>
<reference evidence="1 2" key="1">
    <citation type="submission" date="2018-07" db="EMBL/GenBank/DDBJ databases">
        <title>New species, Clostridium PI-S10-A1B.</title>
        <authorList>
            <person name="Krishna G."/>
            <person name="Summeta K."/>
            <person name="Shikha S."/>
            <person name="Prabhu P.B."/>
            <person name="Suresh K."/>
        </authorList>
    </citation>
    <scope>NUCLEOTIDE SEQUENCE [LARGE SCALE GENOMIC DNA]</scope>
    <source>
        <strain evidence="1 2">PI-S10-A1B</strain>
    </source>
</reference>
<dbReference type="EMBL" id="QOHO01000120">
    <property type="protein sequence ID" value="RFZ75728.1"/>
    <property type="molecule type" value="Genomic_DNA"/>
</dbReference>
<dbReference type="Pfam" id="PF21983">
    <property type="entry name" value="NikA-like"/>
    <property type="match status" value="1"/>
</dbReference>
<accession>A0A3E2N427</accession>
<gene>
    <name evidence="1" type="ORF">DS742_27355</name>
</gene>
<comment type="caution">
    <text evidence="1">The sequence shown here is derived from an EMBL/GenBank/DDBJ whole genome shotgun (WGS) entry which is preliminary data.</text>
</comment>
<organism evidence="1 2">
    <name type="scientific">Lacrimispora amygdalina</name>
    <dbReference type="NCBI Taxonomy" id="253257"/>
    <lineage>
        <taxon>Bacteria</taxon>
        <taxon>Bacillati</taxon>
        <taxon>Bacillota</taxon>
        <taxon>Clostridia</taxon>
        <taxon>Lachnospirales</taxon>
        <taxon>Lachnospiraceae</taxon>
        <taxon>Lacrimispora</taxon>
    </lineage>
</organism>
<dbReference type="AlphaFoldDB" id="A0A3E2N427"/>
<dbReference type="Proteomes" id="UP000260680">
    <property type="component" value="Unassembled WGS sequence"/>
</dbReference>